<dbReference type="NCBIfam" id="TIGR01484">
    <property type="entry name" value="HAD-SF-IIB"/>
    <property type="match status" value="1"/>
</dbReference>
<name>A0ABW1R8T6_9LACO</name>
<dbReference type="SFLD" id="SFLDG01140">
    <property type="entry name" value="C2.B:_Phosphomannomutase_and_P"/>
    <property type="match status" value="1"/>
</dbReference>
<dbReference type="EC" id="3.1.3.-" evidence="1"/>
<keyword evidence="1" id="KW-0378">Hydrolase</keyword>
<organism evidence="1 2">
    <name type="scientific">Loigolactobacillus jiayinensis</name>
    <dbReference type="NCBI Taxonomy" id="2486016"/>
    <lineage>
        <taxon>Bacteria</taxon>
        <taxon>Bacillati</taxon>
        <taxon>Bacillota</taxon>
        <taxon>Bacilli</taxon>
        <taxon>Lactobacillales</taxon>
        <taxon>Lactobacillaceae</taxon>
        <taxon>Loigolactobacillus</taxon>
    </lineage>
</organism>
<dbReference type="PANTHER" id="PTHR10000:SF8">
    <property type="entry name" value="HAD SUPERFAMILY HYDROLASE-LIKE, TYPE 3"/>
    <property type="match status" value="1"/>
</dbReference>
<dbReference type="InterPro" id="IPR023214">
    <property type="entry name" value="HAD_sf"/>
</dbReference>
<dbReference type="Gene3D" id="3.30.1240.10">
    <property type="match status" value="1"/>
</dbReference>
<accession>A0ABW1R8T6</accession>
<dbReference type="PANTHER" id="PTHR10000">
    <property type="entry name" value="PHOSPHOSERINE PHOSPHATASE"/>
    <property type="match status" value="1"/>
</dbReference>
<reference evidence="2" key="1">
    <citation type="journal article" date="2019" name="Int. J. Syst. Evol. Microbiol.">
        <title>The Global Catalogue of Microorganisms (GCM) 10K type strain sequencing project: providing services to taxonomists for standard genome sequencing and annotation.</title>
        <authorList>
            <consortium name="The Broad Institute Genomics Platform"/>
            <consortium name="The Broad Institute Genome Sequencing Center for Infectious Disease"/>
            <person name="Wu L."/>
            <person name="Ma J."/>
        </authorList>
    </citation>
    <scope>NUCLEOTIDE SEQUENCE [LARGE SCALE GENOMIC DNA]</scope>
    <source>
        <strain evidence="2">CCM 8904</strain>
    </source>
</reference>
<dbReference type="EMBL" id="JBHSSL010000001">
    <property type="protein sequence ID" value="MFC6168972.1"/>
    <property type="molecule type" value="Genomic_DNA"/>
</dbReference>
<protein>
    <submittedName>
        <fullName evidence="1">Cof-type HAD-IIB family hydrolase</fullName>
        <ecNumber evidence="1">3.1.3.-</ecNumber>
    </submittedName>
</protein>
<dbReference type="Pfam" id="PF08282">
    <property type="entry name" value="Hydrolase_3"/>
    <property type="match status" value="1"/>
</dbReference>
<evidence type="ECO:0000313" key="1">
    <source>
        <dbReference type="EMBL" id="MFC6168972.1"/>
    </source>
</evidence>
<dbReference type="NCBIfam" id="TIGR00099">
    <property type="entry name" value="Cof-subfamily"/>
    <property type="match status" value="1"/>
</dbReference>
<evidence type="ECO:0000313" key="2">
    <source>
        <dbReference type="Proteomes" id="UP001596289"/>
    </source>
</evidence>
<dbReference type="SUPFAM" id="SSF56784">
    <property type="entry name" value="HAD-like"/>
    <property type="match status" value="1"/>
</dbReference>
<dbReference type="CDD" id="cd07516">
    <property type="entry name" value="HAD_Pase"/>
    <property type="match status" value="1"/>
</dbReference>
<dbReference type="SFLD" id="SFLDS00003">
    <property type="entry name" value="Haloacid_Dehalogenase"/>
    <property type="match status" value="1"/>
</dbReference>
<dbReference type="Proteomes" id="UP001596289">
    <property type="component" value="Unassembled WGS sequence"/>
</dbReference>
<dbReference type="InterPro" id="IPR000150">
    <property type="entry name" value="Cof"/>
</dbReference>
<dbReference type="Gene3D" id="3.40.50.1000">
    <property type="entry name" value="HAD superfamily/HAD-like"/>
    <property type="match status" value="1"/>
</dbReference>
<comment type="caution">
    <text evidence="1">The sequence shown here is derived from an EMBL/GenBank/DDBJ whole genome shotgun (WGS) entry which is preliminary data.</text>
</comment>
<keyword evidence="2" id="KW-1185">Reference proteome</keyword>
<sequence>MSIRMIAFDLDGTLLNEAKALTPLTVTTLQQLAALDVQLVLCTGRPINAIWPYLAQLGLTGANHYVVTFNGALVQQVADRQILAQQSMTKATLAPLVDFAHTVAWPLDVLDFEQVYPLSDLPASLYQQMNPALTFAPRTFMDLAADLQYSKAVVAAAPALLAQGQQQLPLTLTQAFNVASSRTNLLEFSPLAVTKAAALDILLQRFGWQRANLMAFGDQLNDLSMLQAAGVGVAMLNGVLAIKAVANQVTTVDNEHDGVARFLRHYFDLKE</sequence>
<dbReference type="RefSeq" id="WP_125553046.1">
    <property type="nucleotide sequence ID" value="NZ_JBHSSL010000001.1"/>
</dbReference>
<dbReference type="InterPro" id="IPR036412">
    <property type="entry name" value="HAD-like_sf"/>
</dbReference>
<dbReference type="InterPro" id="IPR006379">
    <property type="entry name" value="HAD-SF_hydro_IIB"/>
</dbReference>
<dbReference type="PROSITE" id="PS01229">
    <property type="entry name" value="COF_2"/>
    <property type="match status" value="1"/>
</dbReference>
<dbReference type="GO" id="GO:0016787">
    <property type="term" value="F:hydrolase activity"/>
    <property type="evidence" value="ECO:0007669"/>
    <property type="project" value="UniProtKB-KW"/>
</dbReference>
<gene>
    <name evidence="1" type="ORF">ACFQGP_00015</name>
</gene>
<proteinExistence type="predicted"/>